<proteinExistence type="predicted"/>
<feature type="region of interest" description="Disordered" evidence="1">
    <location>
        <begin position="252"/>
        <end position="272"/>
    </location>
</feature>
<evidence type="ECO:0000313" key="3">
    <source>
        <dbReference type="Proteomes" id="UP001230005"/>
    </source>
</evidence>
<gene>
    <name evidence="2" type="ORF">J2S74_000197</name>
</gene>
<feature type="compositionally biased region" description="Low complexity" evidence="1">
    <location>
        <begin position="262"/>
        <end position="272"/>
    </location>
</feature>
<organism evidence="2 3">
    <name type="scientific">Evansella vedderi</name>
    <dbReference type="NCBI Taxonomy" id="38282"/>
    <lineage>
        <taxon>Bacteria</taxon>
        <taxon>Bacillati</taxon>
        <taxon>Bacillota</taxon>
        <taxon>Bacilli</taxon>
        <taxon>Bacillales</taxon>
        <taxon>Bacillaceae</taxon>
        <taxon>Evansella</taxon>
    </lineage>
</organism>
<protein>
    <submittedName>
        <fullName evidence="2">Uncharacterized protein</fullName>
    </submittedName>
</protein>
<keyword evidence="3" id="KW-1185">Reference proteome</keyword>
<comment type="caution">
    <text evidence="2">The sequence shown here is derived from an EMBL/GenBank/DDBJ whole genome shotgun (WGS) entry which is preliminary data.</text>
</comment>
<dbReference type="Proteomes" id="UP001230005">
    <property type="component" value="Unassembled WGS sequence"/>
</dbReference>
<dbReference type="RefSeq" id="WP_307320694.1">
    <property type="nucleotide sequence ID" value="NZ_JAUSUG010000001.1"/>
</dbReference>
<dbReference type="EMBL" id="JAUSUG010000001">
    <property type="protein sequence ID" value="MDQ0252825.1"/>
    <property type="molecule type" value="Genomic_DNA"/>
</dbReference>
<evidence type="ECO:0000256" key="1">
    <source>
        <dbReference type="SAM" id="MobiDB-lite"/>
    </source>
</evidence>
<dbReference type="PROSITE" id="PS51257">
    <property type="entry name" value="PROKAR_LIPOPROTEIN"/>
    <property type="match status" value="1"/>
</dbReference>
<accession>A0ABT9ZNL0</accession>
<sequence>MKILLTVLILVIFLAGCGDTSTKKSSSDITTSKLITVGDSKQQMVELLGETKEIQSNRLTPFGTFDLYRYGDTIYYIQEQVVGVIKTSDPSFSTKKDIAVGDSADKIYRLYEQVNDIEIITFDEKMDEVAIALFDNQLDKSLMFYVNSKGNIEEIYIANQAIGIIAETLLGAISQDLGLDYHKLNESNRSFLLGETLIQSVIQHKVSHFQYITRYEIAAHYLMEALEIALRNGNDDMADVLRQIGEKEYGESVENDSNRFIEPPNNNENQKMNNKETLESNQTDEVVEDEFSFIIDEETGERVLVVEESEYSRTLKRNEEIVRKASELSLGVHLEEVINTLGEPDEPVWQANSTNNRLYYDSSVEYHPIRFIFKQEKLIGLRYSYSLLQEYILTETGVRPNSDLKDVIDVYKNNEVKGYQRKTNPNSKLLIVDIAEDEVKAFEFLKSPYDGSFPLVSFSRGTKIFIANVENLDIRDFEEIDLNY</sequence>
<reference evidence="2 3" key="1">
    <citation type="submission" date="2023-07" db="EMBL/GenBank/DDBJ databases">
        <title>Genomic Encyclopedia of Type Strains, Phase IV (KMG-IV): sequencing the most valuable type-strain genomes for metagenomic binning, comparative biology and taxonomic classification.</title>
        <authorList>
            <person name="Goeker M."/>
        </authorList>
    </citation>
    <scope>NUCLEOTIDE SEQUENCE [LARGE SCALE GENOMIC DNA]</scope>
    <source>
        <strain evidence="2 3">DSM 9768</strain>
    </source>
</reference>
<name>A0ABT9ZNL0_9BACI</name>
<evidence type="ECO:0000313" key="2">
    <source>
        <dbReference type="EMBL" id="MDQ0252825.1"/>
    </source>
</evidence>